<reference evidence="3 4" key="1">
    <citation type="submission" date="2012-10" db="EMBL/GenBank/DDBJ databases">
        <title>Genome sequencing of Tanticharoenia sakaeratensis NBRC 103193.</title>
        <authorList>
            <person name="Azuma Y."/>
            <person name="Hadano H."/>
            <person name="Hirakawa H."/>
            <person name="Matsushita K."/>
        </authorList>
    </citation>
    <scope>NUCLEOTIDE SEQUENCE [LARGE SCALE GENOMIC DNA]</scope>
    <source>
        <strain evidence="3 4">NBRC 103193</strain>
    </source>
</reference>
<accession>A0A0D6MGC8</accession>
<evidence type="ECO:0000256" key="1">
    <source>
        <dbReference type="SAM" id="MobiDB-lite"/>
    </source>
</evidence>
<keyword evidence="2" id="KW-0732">Signal</keyword>
<dbReference type="EMBL" id="BALE01000001">
    <property type="protein sequence ID" value="GAN52699.1"/>
    <property type="molecule type" value="Genomic_DNA"/>
</dbReference>
<sequence>MRTRAKSFLVIRTGVLPLALCVSAFAWASSARADDTVAAAPTDVPQQAAVAAAPAPAASPAHTKVHPFKTLIGHGFDHLTALALPPAEASTPTVTAVRDQQIEVIGKGHFTDAPLPDDDDGGPQEQKDLTSPSIEPSFFHRDPHQVGDALAGGSAANQQRRGHGQAAAGLALAIPLN</sequence>
<feature type="signal peptide" evidence="2">
    <location>
        <begin position="1"/>
        <end position="33"/>
    </location>
</feature>
<dbReference type="Proteomes" id="UP000032679">
    <property type="component" value="Unassembled WGS sequence"/>
</dbReference>
<evidence type="ECO:0000313" key="4">
    <source>
        <dbReference type="Proteomes" id="UP000032679"/>
    </source>
</evidence>
<protein>
    <submittedName>
        <fullName evidence="3">Uncharacterized protein</fullName>
    </submittedName>
</protein>
<evidence type="ECO:0000313" key="3">
    <source>
        <dbReference type="EMBL" id="GAN52699.1"/>
    </source>
</evidence>
<keyword evidence="4" id="KW-1185">Reference proteome</keyword>
<feature type="region of interest" description="Disordered" evidence="1">
    <location>
        <begin position="109"/>
        <end position="163"/>
    </location>
</feature>
<feature type="chain" id="PRO_5002307861" evidence="2">
    <location>
        <begin position="34"/>
        <end position="177"/>
    </location>
</feature>
<proteinExistence type="predicted"/>
<dbReference type="STRING" id="1231623.Tasa_001_014"/>
<comment type="caution">
    <text evidence="3">The sequence shown here is derived from an EMBL/GenBank/DDBJ whole genome shotgun (WGS) entry which is preliminary data.</text>
</comment>
<gene>
    <name evidence="3" type="ORF">Tasa_001_014</name>
</gene>
<evidence type="ECO:0000256" key="2">
    <source>
        <dbReference type="SAM" id="SignalP"/>
    </source>
</evidence>
<organism evidence="3 4">
    <name type="scientific">Tanticharoenia sakaeratensis NBRC 103193</name>
    <dbReference type="NCBI Taxonomy" id="1231623"/>
    <lineage>
        <taxon>Bacteria</taxon>
        <taxon>Pseudomonadati</taxon>
        <taxon>Pseudomonadota</taxon>
        <taxon>Alphaproteobacteria</taxon>
        <taxon>Acetobacterales</taxon>
        <taxon>Acetobacteraceae</taxon>
        <taxon>Tanticharoenia</taxon>
    </lineage>
</organism>
<dbReference type="AlphaFoldDB" id="A0A0D6MGC8"/>
<name>A0A0D6MGC8_9PROT</name>